<dbReference type="PROSITE" id="PS51257">
    <property type="entry name" value="PROKAR_LIPOPROTEIN"/>
    <property type="match status" value="1"/>
</dbReference>
<organism evidence="2 3">
    <name type="scientific">Archangium gephyra</name>
    <dbReference type="NCBI Taxonomy" id="48"/>
    <lineage>
        <taxon>Bacteria</taxon>
        <taxon>Pseudomonadati</taxon>
        <taxon>Myxococcota</taxon>
        <taxon>Myxococcia</taxon>
        <taxon>Myxococcales</taxon>
        <taxon>Cystobacterineae</taxon>
        <taxon>Archangiaceae</taxon>
        <taxon>Archangium</taxon>
    </lineage>
</organism>
<sequence length="655" mass="70938">MRRLALLTVVFLCACEVPYAERATQVTFNPGGDFWSVPLPSELRRQDDGSYNLDRWPGERGALVKMWLETIDSRIRDGWGVNAGAFFTLTGELDVNSLPKTAGETLTAESTVQFVDIDPASPEYGRRFPVDVTFSSSAITYAPAKLLSVVPVQGFPRRENTLYAVILFDNLKDASGSPIGRSRVFHDAFEQTEDADLKVVEVLKPLRDFLGATKMPRTRVAGATVFRTIDPNASLKKLAAWVETLPAPVLEQPWTQLNDYPDYVLFTARYRVPHVQSGNKPGRGRIVWSEDGKTPVQQGTQSVRLSVAMPKRAVPSSGVALNLYFHGSGGEYREVMDRGPLPPTSPRPQQGDPPLGSGPSTYLARRGIATMGFDFPLHGDRESPPDTTGLKLYDLFGDIDSTVDNMSVAAMEAVYLSRLVSTVELPVPSGGTARVDMSKLTAMGHSMGSTIGIPVATVDPRIKGYVFSGAGGMLIEVASETTYPVNLRETLQLLLNFKEGESLTRTHPLLHAFQTLWDLTDPSAKGRHVAREPYEGQQPKPFFLPQGLLDGYFHPGAQTAVAGALGTTLIGDELDPTTPRTLRLDGRGTGVYPLRSNLNGVTAGSLQIQTPYDLGHYVVFDVASVGAQVGCFLAGVGSVNGPAIVSPRGLDDACE</sequence>
<gene>
    <name evidence="2" type="ORF">DI536_15160</name>
</gene>
<proteinExistence type="predicted"/>
<evidence type="ECO:0000313" key="3">
    <source>
        <dbReference type="Proteomes" id="UP000249061"/>
    </source>
</evidence>
<evidence type="ECO:0000256" key="1">
    <source>
        <dbReference type="SAM" id="MobiDB-lite"/>
    </source>
</evidence>
<protein>
    <submittedName>
        <fullName evidence="2">Uncharacterized protein</fullName>
    </submittedName>
</protein>
<reference evidence="2 3" key="1">
    <citation type="submission" date="2017-08" db="EMBL/GenBank/DDBJ databases">
        <title>Infants hospitalized years apart are colonized by the same room-sourced microbial strains.</title>
        <authorList>
            <person name="Brooks B."/>
            <person name="Olm M.R."/>
            <person name="Firek B.A."/>
            <person name="Baker R."/>
            <person name="Thomas B.C."/>
            <person name="Morowitz M.J."/>
            <person name="Banfield J.F."/>
        </authorList>
    </citation>
    <scope>NUCLEOTIDE SEQUENCE [LARGE SCALE GENOMIC DNA]</scope>
    <source>
        <strain evidence="2">S2_003_000_R2_14</strain>
    </source>
</reference>
<feature type="region of interest" description="Disordered" evidence="1">
    <location>
        <begin position="277"/>
        <end position="300"/>
    </location>
</feature>
<dbReference type="InterPro" id="IPR029058">
    <property type="entry name" value="AB_hydrolase_fold"/>
</dbReference>
<accession>A0A2W5V8P2</accession>
<dbReference type="EMBL" id="QFQP01000012">
    <property type="protein sequence ID" value="PZR12244.1"/>
    <property type="molecule type" value="Genomic_DNA"/>
</dbReference>
<dbReference type="SUPFAM" id="SSF53474">
    <property type="entry name" value="alpha/beta-Hydrolases"/>
    <property type="match status" value="1"/>
</dbReference>
<evidence type="ECO:0000313" key="2">
    <source>
        <dbReference type="EMBL" id="PZR12244.1"/>
    </source>
</evidence>
<comment type="caution">
    <text evidence="2">The sequence shown here is derived from an EMBL/GenBank/DDBJ whole genome shotgun (WGS) entry which is preliminary data.</text>
</comment>
<dbReference type="AlphaFoldDB" id="A0A2W5V8P2"/>
<dbReference type="Gene3D" id="3.40.50.1820">
    <property type="entry name" value="alpha/beta hydrolase"/>
    <property type="match status" value="1"/>
</dbReference>
<dbReference type="Proteomes" id="UP000249061">
    <property type="component" value="Unassembled WGS sequence"/>
</dbReference>
<name>A0A2W5V8P2_9BACT</name>
<feature type="region of interest" description="Disordered" evidence="1">
    <location>
        <begin position="334"/>
        <end position="361"/>
    </location>
</feature>